<sequence>MTVRLTIFVFAAFFVAGKCRTLDWELALVLENQIKLLHSNGDLMESRTQPFNSLKALAYDNVREQFIVSDMDATNDTIYTVQLTKETDTTVPIIQELPGDVQGLAVDPIDDILYWTDAINHTINYVHLNGTYYESKPLFVFDDEEKRPHSIVVDICKRYIYWTNPSKKPTIERAKLDGTDHQVLVNTSIISPEGLAIDYKAQRLYWADSRIGSIAGRIESIGLDGEDRRVQVERNTMQPFGMAVDEDAIYWTDINNKGLYKFFKNFDQHEEPLKLLEFDKVPMGLVANNNIVKEKPDCTSLEKALETHKRRTGNLDFTNRMAEEEQVVESCLNGGELVGHYCKCKRGFMGRQCETSICYNYCLTGICYLSSLGKPMCRCDQQFDGDRCQRNKCDGYCLNGGECYTYSRTETKCHCSEGFTGERCEYDWALCQSYCTNQEALSDVLETQCRCDIHRNRTAAFLSADPQQRENILAKLNDPQFYLGALLSLSVLVIISLVVYIRTIYKRRPRIKKRIIVNKNVTPLTYRPQPTTEQCEITIENCCNMNICETPCFEPREDKKKLLSSMAGDDLY</sequence>
<keyword evidence="11" id="KW-0325">Glycoprotein</keyword>
<dbReference type="Proteomes" id="UP001152888">
    <property type="component" value="Unassembled WGS sequence"/>
</dbReference>
<dbReference type="Gene3D" id="2.10.25.10">
    <property type="entry name" value="Laminin"/>
    <property type="match status" value="2"/>
</dbReference>
<dbReference type="GO" id="GO:0060070">
    <property type="term" value="P:canonical Wnt signaling pathway"/>
    <property type="evidence" value="ECO:0007669"/>
    <property type="project" value="TreeGrafter"/>
</dbReference>
<keyword evidence="6" id="KW-0221">Differentiation</keyword>
<evidence type="ECO:0000256" key="15">
    <source>
        <dbReference type="PROSITE-ProRule" id="PRU00461"/>
    </source>
</evidence>
<feature type="disulfide bond" evidence="14">
    <location>
        <begin position="415"/>
        <end position="424"/>
    </location>
</feature>
<dbReference type="GO" id="GO:0007283">
    <property type="term" value="P:spermatogenesis"/>
    <property type="evidence" value="ECO:0007669"/>
    <property type="project" value="UniProtKB-KW"/>
</dbReference>
<evidence type="ECO:0000256" key="14">
    <source>
        <dbReference type="PROSITE-ProRule" id="PRU00076"/>
    </source>
</evidence>
<dbReference type="InterPro" id="IPR000742">
    <property type="entry name" value="EGF"/>
</dbReference>
<feature type="repeat" description="LDL-receptor class B" evidence="15">
    <location>
        <begin position="158"/>
        <end position="201"/>
    </location>
</feature>
<dbReference type="PROSITE" id="PS00022">
    <property type="entry name" value="EGF_1"/>
    <property type="match status" value="1"/>
</dbReference>
<evidence type="ECO:0000259" key="18">
    <source>
        <dbReference type="PROSITE" id="PS50026"/>
    </source>
</evidence>
<evidence type="ECO:0000256" key="8">
    <source>
        <dbReference type="ARBA" id="ARBA00022943"/>
    </source>
</evidence>
<dbReference type="PROSITE" id="PS51120">
    <property type="entry name" value="LDLRB"/>
    <property type="match status" value="2"/>
</dbReference>
<feature type="disulfide bond" evidence="14">
    <location>
        <begin position="393"/>
        <end position="403"/>
    </location>
</feature>
<comment type="similarity">
    <text evidence="12">Belongs to the cueball family.</text>
</comment>
<evidence type="ECO:0000313" key="19">
    <source>
        <dbReference type="EMBL" id="CAH1999902.1"/>
    </source>
</evidence>
<accession>A0A9P0LWE3</accession>
<feature type="chain" id="PRO_5040184123" description="Protein cueball" evidence="17">
    <location>
        <begin position="22"/>
        <end position="572"/>
    </location>
</feature>
<dbReference type="SUPFAM" id="SSF63825">
    <property type="entry name" value="YWTD domain"/>
    <property type="match status" value="1"/>
</dbReference>
<keyword evidence="5" id="KW-0677">Repeat</keyword>
<feature type="repeat" description="LDL-receptor class B" evidence="15">
    <location>
        <begin position="202"/>
        <end position="248"/>
    </location>
</feature>
<feature type="signal peptide" evidence="17">
    <location>
        <begin position="1"/>
        <end position="21"/>
    </location>
</feature>
<keyword evidence="4 17" id="KW-0732">Signal</keyword>
<dbReference type="SMART" id="SM00135">
    <property type="entry name" value="LY"/>
    <property type="match status" value="3"/>
</dbReference>
<evidence type="ECO:0000313" key="20">
    <source>
        <dbReference type="Proteomes" id="UP001152888"/>
    </source>
</evidence>
<proteinExistence type="inferred from homology"/>
<dbReference type="GO" id="GO:0048477">
    <property type="term" value="P:oogenesis"/>
    <property type="evidence" value="ECO:0007669"/>
    <property type="project" value="UniProtKB-KW"/>
</dbReference>
<dbReference type="GO" id="GO:0017147">
    <property type="term" value="F:Wnt-protein binding"/>
    <property type="evidence" value="ECO:0007669"/>
    <property type="project" value="TreeGrafter"/>
</dbReference>
<dbReference type="InterPro" id="IPR011042">
    <property type="entry name" value="6-blade_b-propeller_TolB-like"/>
</dbReference>
<keyword evidence="7" id="KW-0744">Spermatogenesis</keyword>
<evidence type="ECO:0000256" key="1">
    <source>
        <dbReference type="ARBA" id="ARBA00004251"/>
    </source>
</evidence>
<dbReference type="AlphaFoldDB" id="A0A9P0LWE3"/>
<dbReference type="GO" id="GO:0005886">
    <property type="term" value="C:plasma membrane"/>
    <property type="evidence" value="ECO:0007669"/>
    <property type="project" value="UniProtKB-SubCell"/>
</dbReference>
<dbReference type="Gene3D" id="2.120.10.30">
    <property type="entry name" value="TolB, C-terminal domain"/>
    <property type="match status" value="1"/>
</dbReference>
<evidence type="ECO:0000256" key="6">
    <source>
        <dbReference type="ARBA" id="ARBA00022782"/>
    </source>
</evidence>
<comment type="subcellular location">
    <subcellularLocation>
        <location evidence="1">Cell membrane</location>
        <topology evidence="1">Single-pass type I membrane protein</topology>
    </subcellularLocation>
</comment>
<keyword evidence="16" id="KW-0812">Transmembrane</keyword>
<organism evidence="19 20">
    <name type="scientific">Acanthoscelides obtectus</name>
    <name type="common">Bean weevil</name>
    <name type="synonym">Bruchus obtectus</name>
    <dbReference type="NCBI Taxonomy" id="200917"/>
    <lineage>
        <taxon>Eukaryota</taxon>
        <taxon>Metazoa</taxon>
        <taxon>Ecdysozoa</taxon>
        <taxon>Arthropoda</taxon>
        <taxon>Hexapoda</taxon>
        <taxon>Insecta</taxon>
        <taxon>Pterygota</taxon>
        <taxon>Neoptera</taxon>
        <taxon>Endopterygota</taxon>
        <taxon>Coleoptera</taxon>
        <taxon>Polyphaga</taxon>
        <taxon>Cucujiformia</taxon>
        <taxon>Chrysomeloidea</taxon>
        <taxon>Chrysomelidae</taxon>
        <taxon>Bruchinae</taxon>
        <taxon>Bruchini</taxon>
        <taxon>Acanthoscelides</taxon>
    </lineage>
</organism>
<evidence type="ECO:0000256" key="16">
    <source>
        <dbReference type="SAM" id="Phobius"/>
    </source>
</evidence>
<keyword evidence="8" id="KW-0896">Oogenesis</keyword>
<evidence type="ECO:0000256" key="10">
    <source>
        <dbReference type="ARBA" id="ARBA00023157"/>
    </source>
</evidence>
<dbReference type="InterPro" id="IPR050778">
    <property type="entry name" value="Cueball_EGF_LRP_Nidogen"/>
</dbReference>
<dbReference type="InterPro" id="IPR000033">
    <property type="entry name" value="LDLR_classB_rpt"/>
</dbReference>
<dbReference type="OrthoDB" id="382013at2759"/>
<comment type="caution">
    <text evidence="19">The sequence shown here is derived from an EMBL/GenBank/DDBJ whole genome shotgun (WGS) entry which is preliminary data.</text>
</comment>
<dbReference type="PROSITE" id="PS01186">
    <property type="entry name" value="EGF_2"/>
    <property type="match status" value="1"/>
</dbReference>
<dbReference type="SUPFAM" id="SSF57196">
    <property type="entry name" value="EGF/Laminin"/>
    <property type="match status" value="2"/>
</dbReference>
<evidence type="ECO:0000256" key="4">
    <source>
        <dbReference type="ARBA" id="ARBA00022729"/>
    </source>
</evidence>
<keyword evidence="16" id="KW-1133">Transmembrane helix</keyword>
<gene>
    <name evidence="19" type="ORF">ACAOBT_LOCUS25242</name>
</gene>
<evidence type="ECO:0000256" key="9">
    <source>
        <dbReference type="ARBA" id="ARBA00023136"/>
    </source>
</evidence>
<evidence type="ECO:0000256" key="13">
    <source>
        <dbReference type="ARBA" id="ARBA00040020"/>
    </source>
</evidence>
<dbReference type="PANTHER" id="PTHR46513:SF42">
    <property type="entry name" value="PROTEIN CUEBALL"/>
    <property type="match status" value="1"/>
</dbReference>
<comment type="caution">
    <text evidence="14">Lacks conserved residue(s) required for the propagation of feature annotation.</text>
</comment>
<evidence type="ECO:0000256" key="5">
    <source>
        <dbReference type="ARBA" id="ARBA00022737"/>
    </source>
</evidence>
<dbReference type="PANTHER" id="PTHR46513">
    <property type="entry name" value="VITELLOGENIN RECEPTOR-LIKE PROTEIN-RELATED-RELATED"/>
    <property type="match status" value="1"/>
</dbReference>
<feature type="transmembrane region" description="Helical" evidence="16">
    <location>
        <begin position="481"/>
        <end position="505"/>
    </location>
</feature>
<evidence type="ECO:0000256" key="7">
    <source>
        <dbReference type="ARBA" id="ARBA00022871"/>
    </source>
</evidence>
<reference evidence="19" key="1">
    <citation type="submission" date="2022-03" db="EMBL/GenBank/DDBJ databases">
        <authorList>
            <person name="Sayadi A."/>
        </authorList>
    </citation>
    <scope>NUCLEOTIDE SEQUENCE</scope>
</reference>
<dbReference type="GO" id="GO:0042813">
    <property type="term" value="F:Wnt receptor activity"/>
    <property type="evidence" value="ECO:0007669"/>
    <property type="project" value="TreeGrafter"/>
</dbReference>
<protein>
    <recommendedName>
        <fullName evidence="13">Protein cueball</fullName>
    </recommendedName>
</protein>
<evidence type="ECO:0000256" key="17">
    <source>
        <dbReference type="SAM" id="SignalP"/>
    </source>
</evidence>
<evidence type="ECO:0000256" key="2">
    <source>
        <dbReference type="ARBA" id="ARBA00022475"/>
    </source>
</evidence>
<evidence type="ECO:0000256" key="11">
    <source>
        <dbReference type="ARBA" id="ARBA00023180"/>
    </source>
</evidence>
<name>A0A9P0LWE3_ACAOB</name>
<dbReference type="PROSITE" id="PS50026">
    <property type="entry name" value="EGF_3"/>
    <property type="match status" value="1"/>
</dbReference>
<keyword evidence="2" id="KW-1003">Cell membrane</keyword>
<keyword evidence="20" id="KW-1185">Reference proteome</keyword>
<keyword evidence="10 14" id="KW-1015">Disulfide bond</keyword>
<dbReference type="Pfam" id="PF00058">
    <property type="entry name" value="Ldl_recept_b"/>
    <property type="match status" value="1"/>
</dbReference>
<keyword evidence="3 14" id="KW-0245">EGF-like domain</keyword>
<dbReference type="EMBL" id="CAKOFQ010007383">
    <property type="protein sequence ID" value="CAH1999902.1"/>
    <property type="molecule type" value="Genomic_DNA"/>
</dbReference>
<evidence type="ECO:0000256" key="3">
    <source>
        <dbReference type="ARBA" id="ARBA00022536"/>
    </source>
</evidence>
<dbReference type="SMART" id="SM00181">
    <property type="entry name" value="EGF"/>
    <property type="match status" value="3"/>
</dbReference>
<feature type="domain" description="EGF-like" evidence="18">
    <location>
        <begin position="389"/>
        <end position="425"/>
    </location>
</feature>
<evidence type="ECO:0000256" key="12">
    <source>
        <dbReference type="ARBA" id="ARBA00038070"/>
    </source>
</evidence>
<keyword evidence="9 16" id="KW-0472">Membrane</keyword>